<keyword evidence="3" id="KW-1185">Reference proteome</keyword>
<accession>A0A8T2P755</accession>
<feature type="region of interest" description="Disordered" evidence="1">
    <location>
        <begin position="192"/>
        <end position="212"/>
    </location>
</feature>
<comment type="caution">
    <text evidence="2">The sequence shown here is derived from an EMBL/GenBank/DDBJ whole genome shotgun (WGS) entry which is preliminary data.</text>
</comment>
<dbReference type="AlphaFoldDB" id="A0A8T2P755"/>
<protein>
    <submittedName>
        <fullName evidence="2">Uncharacterized protein</fullName>
    </submittedName>
</protein>
<evidence type="ECO:0000313" key="3">
    <source>
        <dbReference type="Proteomes" id="UP000824540"/>
    </source>
</evidence>
<dbReference type="Proteomes" id="UP000824540">
    <property type="component" value="Unassembled WGS sequence"/>
</dbReference>
<gene>
    <name evidence="2" type="ORF">JZ751_002120</name>
</gene>
<evidence type="ECO:0000256" key="1">
    <source>
        <dbReference type="SAM" id="MobiDB-lite"/>
    </source>
</evidence>
<sequence length="370" mass="42209">MDSLQLCLLSETLEEHNPKQIQALAHRLQMVNQALQRADIQESSLQSDGVQEQRGSMEDTVLTDRLRVICSYLQQRVESLHALAQAQMDYGNSIQDFLERVEKHWTQLEELHVQVTLTKQKEEEIENCGKEINGTVECCVNQGKERNGMEENCVNQMKERKGEEENFIIPRKEKEGKKKKWNILKKKKEGQEKTQVIQRRERKGEEENEENQVTLKNDMEGKDDIGTALKDAECLSAELGHYMSGLQDCQKHLSSSTNLLQELSSSLQVLGEIGSRGGEFLWIEGLLHSNNKQFEEVNTKFLALERLSSCLRAHLEGLKMNIVVKRESRIEPNLPSSSPHPYPYNPPNAVLPLYPLTPSRPSTLSASHPL</sequence>
<proteinExistence type="predicted"/>
<evidence type="ECO:0000313" key="2">
    <source>
        <dbReference type="EMBL" id="KAG9348385.1"/>
    </source>
</evidence>
<organism evidence="2 3">
    <name type="scientific">Albula glossodonta</name>
    <name type="common">roundjaw bonefish</name>
    <dbReference type="NCBI Taxonomy" id="121402"/>
    <lineage>
        <taxon>Eukaryota</taxon>
        <taxon>Metazoa</taxon>
        <taxon>Chordata</taxon>
        <taxon>Craniata</taxon>
        <taxon>Vertebrata</taxon>
        <taxon>Euteleostomi</taxon>
        <taxon>Actinopterygii</taxon>
        <taxon>Neopterygii</taxon>
        <taxon>Teleostei</taxon>
        <taxon>Albuliformes</taxon>
        <taxon>Albulidae</taxon>
        <taxon>Albula</taxon>
    </lineage>
</organism>
<reference evidence="2" key="1">
    <citation type="thesis" date="2021" institute="BYU ScholarsArchive" country="Provo, UT, USA">
        <title>Applications of and Algorithms for Genome Assembly and Genomic Analyses with an Emphasis on Marine Teleosts.</title>
        <authorList>
            <person name="Pickett B.D."/>
        </authorList>
    </citation>
    <scope>NUCLEOTIDE SEQUENCE</scope>
    <source>
        <strain evidence="2">HI-2016</strain>
    </source>
</reference>
<name>A0A8T2P755_9TELE</name>
<dbReference type="OrthoDB" id="8954444at2759"/>
<dbReference type="EMBL" id="JAFBMS010000011">
    <property type="protein sequence ID" value="KAG9348385.1"/>
    <property type="molecule type" value="Genomic_DNA"/>
</dbReference>